<dbReference type="PATRIC" id="fig|665952.3.peg.417"/>
<dbReference type="Proteomes" id="UP000011747">
    <property type="component" value="Unassembled WGS sequence"/>
</dbReference>
<dbReference type="Pfam" id="PF01757">
    <property type="entry name" value="Acyl_transf_3"/>
    <property type="match status" value="1"/>
</dbReference>
<name>G9QHL2_9BACI</name>
<dbReference type="AlphaFoldDB" id="G9QHL2"/>
<evidence type="ECO:0000313" key="5">
    <source>
        <dbReference type="EMBL" id="EHL79390.1"/>
    </source>
</evidence>
<comment type="caution">
    <text evidence="5">The sequence shown here is derived from an EMBL/GenBank/DDBJ whole genome shotgun (WGS) entry which is preliminary data.</text>
</comment>
<evidence type="ECO:0000259" key="4">
    <source>
        <dbReference type="Pfam" id="PF01757"/>
    </source>
</evidence>
<dbReference type="InterPro" id="IPR052734">
    <property type="entry name" value="Nod_factor_acetyltransferase"/>
</dbReference>
<dbReference type="GO" id="GO:0016747">
    <property type="term" value="F:acyltransferase activity, transferring groups other than amino-acyl groups"/>
    <property type="evidence" value="ECO:0007669"/>
    <property type="project" value="InterPro"/>
</dbReference>
<feature type="domain" description="Acyltransferase 3" evidence="4">
    <location>
        <begin position="13"/>
        <end position="313"/>
    </location>
</feature>
<keyword evidence="3" id="KW-0812">Transmembrane</keyword>
<feature type="transmembrane region" description="Helical" evidence="3">
    <location>
        <begin position="12"/>
        <end position="31"/>
    </location>
</feature>
<comment type="similarity">
    <text evidence="2">Belongs to the acyltransferase 3 family.</text>
</comment>
<protein>
    <recommendedName>
        <fullName evidence="4">Acyltransferase 3 domain-containing protein</fullName>
    </recommendedName>
</protein>
<keyword evidence="3" id="KW-1133">Transmembrane helix</keyword>
<evidence type="ECO:0000256" key="1">
    <source>
        <dbReference type="ARBA" id="ARBA00004370"/>
    </source>
</evidence>
<dbReference type="InterPro" id="IPR002656">
    <property type="entry name" value="Acyl_transf_3_dom"/>
</dbReference>
<accession>G9QHL2</accession>
<reference evidence="5 6" key="1">
    <citation type="submission" date="2011-09" db="EMBL/GenBank/DDBJ databases">
        <title>The Genome Sequence of Bacillus smithii 7_3_47FAA.</title>
        <authorList>
            <consortium name="The Broad Institute Genome Sequencing Platform"/>
            <person name="Earl A."/>
            <person name="Ward D."/>
            <person name="Feldgarden M."/>
            <person name="Gevers D."/>
            <person name="Daigneault M."/>
            <person name="Strauss J."/>
            <person name="Allen-Vercoe E."/>
            <person name="Young S.K."/>
            <person name="Zeng Q."/>
            <person name="Gargeya S."/>
            <person name="Fitzgerald M."/>
            <person name="Haas B."/>
            <person name="Abouelleil A."/>
            <person name="Alvarado L."/>
            <person name="Arachchi H.M."/>
            <person name="Berlin A."/>
            <person name="Brown A."/>
            <person name="Chapman S.B."/>
            <person name="Chen Z."/>
            <person name="Dunbar C."/>
            <person name="Freedman E."/>
            <person name="Gearin G."/>
            <person name="Goldberg J."/>
            <person name="Griggs A."/>
            <person name="Gujja S."/>
            <person name="Heiman D."/>
            <person name="Howarth C."/>
            <person name="Larson L."/>
            <person name="Lui A."/>
            <person name="MacDonald P.J.P."/>
            <person name="Montmayeur A."/>
            <person name="Murphy C."/>
            <person name="Neiman D."/>
            <person name="Pearson M."/>
            <person name="Priest M."/>
            <person name="Roberts A."/>
            <person name="Saif S."/>
            <person name="Shea T."/>
            <person name="Shenoy N."/>
            <person name="Sisk P."/>
            <person name="Stolte C."/>
            <person name="Sykes S."/>
            <person name="Wortman J."/>
            <person name="Nusbaum C."/>
            <person name="Birren B."/>
        </authorList>
    </citation>
    <scope>NUCLEOTIDE SEQUENCE [LARGE SCALE GENOMIC DNA]</scope>
    <source>
        <strain evidence="5 6">7_3_47FAA</strain>
    </source>
</reference>
<evidence type="ECO:0000256" key="2">
    <source>
        <dbReference type="ARBA" id="ARBA00007400"/>
    </source>
</evidence>
<feature type="transmembrane region" description="Helical" evidence="3">
    <location>
        <begin position="299"/>
        <end position="325"/>
    </location>
</feature>
<feature type="transmembrane region" description="Helical" evidence="3">
    <location>
        <begin position="43"/>
        <end position="68"/>
    </location>
</feature>
<feature type="transmembrane region" description="Helical" evidence="3">
    <location>
        <begin position="162"/>
        <end position="181"/>
    </location>
</feature>
<feature type="transmembrane region" description="Helical" evidence="3">
    <location>
        <begin position="113"/>
        <end position="132"/>
    </location>
</feature>
<sequence>MKVIIQMSKRDFYFDNAKFILIFFVVFGHIIQSYIHDNSVITALYMTIYTFHMPAFTLVSGYFAKGFYKKGYVKKLAKKLLIPYLIFQMIYTIFYYFLYQEHTFQIEPFVPQWSLWFLLSLFFWNVLLILFVKIFQLKESLSLFISLILGLVVGCFEDHLDVLSFSRTFVFFPFFLLGFYLKKEHFSSIITTKARILFLMVLLTVLVSVYFHPNLNENWLLGSKSYAQLHSDNFTGMVLRIGIYAINILMVCCFFAFVPQRKFFFTHWGKNTLYVYLLHGFFVKTFRESDMKNSVESVILLLIVSFLLTVFLSSSYMTAVAQPIIEMKWGKLKKMILHLKKSSKYMES</sequence>
<evidence type="ECO:0000256" key="3">
    <source>
        <dbReference type="SAM" id="Phobius"/>
    </source>
</evidence>
<gene>
    <name evidence="5" type="ORF">HMPREF1015_01271</name>
</gene>
<feature type="transmembrane region" description="Helical" evidence="3">
    <location>
        <begin position="241"/>
        <end position="259"/>
    </location>
</feature>
<keyword evidence="3" id="KW-0472">Membrane</keyword>
<feature type="transmembrane region" description="Helical" evidence="3">
    <location>
        <begin position="193"/>
        <end position="211"/>
    </location>
</feature>
<comment type="subcellular location">
    <subcellularLocation>
        <location evidence="1">Membrane</location>
    </subcellularLocation>
</comment>
<feature type="transmembrane region" description="Helical" evidence="3">
    <location>
        <begin position="80"/>
        <end position="98"/>
    </location>
</feature>
<feature type="transmembrane region" description="Helical" evidence="3">
    <location>
        <begin position="139"/>
        <end position="156"/>
    </location>
</feature>
<keyword evidence="6" id="KW-1185">Reference proteome</keyword>
<proteinExistence type="inferred from homology"/>
<organism evidence="5 6">
    <name type="scientific">Bacillus smithii 7_3_47FAA</name>
    <dbReference type="NCBI Taxonomy" id="665952"/>
    <lineage>
        <taxon>Bacteria</taxon>
        <taxon>Bacillati</taxon>
        <taxon>Bacillota</taxon>
        <taxon>Bacilli</taxon>
        <taxon>Bacillales</taxon>
        <taxon>Bacillaceae</taxon>
        <taxon>Bacillus</taxon>
    </lineage>
</organism>
<feature type="transmembrane region" description="Helical" evidence="3">
    <location>
        <begin position="271"/>
        <end position="287"/>
    </location>
</feature>
<dbReference type="EMBL" id="ACWF01000016">
    <property type="protein sequence ID" value="EHL79390.1"/>
    <property type="molecule type" value="Genomic_DNA"/>
</dbReference>
<dbReference type="PANTHER" id="PTHR37312:SF1">
    <property type="entry name" value="MEMBRANE-BOUND ACYLTRANSFERASE YKRP-RELATED"/>
    <property type="match status" value="1"/>
</dbReference>
<dbReference type="HOGENOM" id="CLU_047004_1_0_9"/>
<dbReference type="PANTHER" id="PTHR37312">
    <property type="entry name" value="MEMBRANE-BOUND ACYLTRANSFERASE YKRP-RELATED"/>
    <property type="match status" value="1"/>
</dbReference>
<evidence type="ECO:0000313" key="6">
    <source>
        <dbReference type="Proteomes" id="UP000011747"/>
    </source>
</evidence>